<proteinExistence type="predicted"/>
<gene>
    <name evidence="2" type="ORF">BDA99DRAFT_525065</name>
</gene>
<feature type="compositionally biased region" description="Acidic residues" evidence="1">
    <location>
        <begin position="143"/>
        <end position="153"/>
    </location>
</feature>
<feature type="compositionally biased region" description="Low complexity" evidence="1">
    <location>
        <begin position="119"/>
        <end position="130"/>
    </location>
</feature>
<dbReference type="Proteomes" id="UP001209540">
    <property type="component" value="Unassembled WGS sequence"/>
</dbReference>
<reference evidence="2" key="1">
    <citation type="journal article" date="2022" name="IScience">
        <title>Evolution of zygomycete secretomes and the origins of terrestrial fungal ecologies.</title>
        <authorList>
            <person name="Chang Y."/>
            <person name="Wang Y."/>
            <person name="Mondo S."/>
            <person name="Ahrendt S."/>
            <person name="Andreopoulos W."/>
            <person name="Barry K."/>
            <person name="Beard J."/>
            <person name="Benny G.L."/>
            <person name="Blankenship S."/>
            <person name="Bonito G."/>
            <person name="Cuomo C."/>
            <person name="Desiro A."/>
            <person name="Gervers K.A."/>
            <person name="Hundley H."/>
            <person name="Kuo A."/>
            <person name="LaButti K."/>
            <person name="Lang B.F."/>
            <person name="Lipzen A."/>
            <person name="O'Donnell K."/>
            <person name="Pangilinan J."/>
            <person name="Reynolds N."/>
            <person name="Sandor L."/>
            <person name="Smith M.E."/>
            <person name="Tsang A."/>
            <person name="Grigoriev I.V."/>
            <person name="Stajich J.E."/>
            <person name="Spatafora J.W."/>
        </authorList>
    </citation>
    <scope>NUCLEOTIDE SEQUENCE</scope>
    <source>
        <strain evidence="2">RSA 2281</strain>
    </source>
</reference>
<evidence type="ECO:0000256" key="1">
    <source>
        <dbReference type="SAM" id="MobiDB-lite"/>
    </source>
</evidence>
<feature type="compositionally biased region" description="Polar residues" evidence="1">
    <location>
        <begin position="79"/>
        <end position="91"/>
    </location>
</feature>
<evidence type="ECO:0000313" key="2">
    <source>
        <dbReference type="EMBL" id="KAI9248576.1"/>
    </source>
</evidence>
<feature type="compositionally biased region" description="Low complexity" evidence="1">
    <location>
        <begin position="34"/>
        <end position="46"/>
    </location>
</feature>
<feature type="compositionally biased region" description="Acidic residues" evidence="1">
    <location>
        <begin position="94"/>
        <end position="103"/>
    </location>
</feature>
<accession>A0AAD5JPL4</accession>
<feature type="compositionally biased region" description="Polar residues" evidence="1">
    <location>
        <begin position="51"/>
        <end position="67"/>
    </location>
</feature>
<feature type="region of interest" description="Disordered" evidence="1">
    <location>
        <begin position="34"/>
        <end position="168"/>
    </location>
</feature>
<keyword evidence="3" id="KW-1185">Reference proteome</keyword>
<comment type="caution">
    <text evidence="2">The sequence shown here is derived from an EMBL/GenBank/DDBJ whole genome shotgun (WGS) entry which is preliminary data.</text>
</comment>
<dbReference type="AlphaFoldDB" id="A0AAD5JPL4"/>
<feature type="compositionally biased region" description="Polar residues" evidence="1">
    <location>
        <begin position="157"/>
        <end position="168"/>
    </location>
</feature>
<reference evidence="2" key="2">
    <citation type="submission" date="2023-02" db="EMBL/GenBank/DDBJ databases">
        <authorList>
            <consortium name="DOE Joint Genome Institute"/>
            <person name="Mondo S.J."/>
            <person name="Chang Y."/>
            <person name="Wang Y."/>
            <person name="Ahrendt S."/>
            <person name="Andreopoulos W."/>
            <person name="Barry K."/>
            <person name="Beard J."/>
            <person name="Benny G.L."/>
            <person name="Blankenship S."/>
            <person name="Bonito G."/>
            <person name="Cuomo C."/>
            <person name="Desiro A."/>
            <person name="Gervers K.A."/>
            <person name="Hundley H."/>
            <person name="Kuo A."/>
            <person name="LaButti K."/>
            <person name="Lang B.F."/>
            <person name="Lipzen A."/>
            <person name="O'Donnell K."/>
            <person name="Pangilinan J."/>
            <person name="Reynolds N."/>
            <person name="Sandor L."/>
            <person name="Smith M.W."/>
            <person name="Tsang A."/>
            <person name="Grigoriev I.V."/>
            <person name="Stajich J.E."/>
            <person name="Spatafora J.W."/>
        </authorList>
    </citation>
    <scope>NUCLEOTIDE SEQUENCE</scope>
    <source>
        <strain evidence="2">RSA 2281</strain>
    </source>
</reference>
<sequence length="168" mass="18845">MHPLENHQPEYMNHIMMRFGHHLSVHQQQTVSSRFSGALSSSSQGSRIQKKFSSVTTQHRLPTNISSLIRPVVHMSKPSIPSQPKTSPSNTQKDDDDAKEEESEPPKQQCDVIMKDVSPTPTNNNTDQNPIVIATKNVPINDDVPDDKEEEQEDHPTINNDTQVNTTS</sequence>
<name>A0AAD5JPL4_9FUNG</name>
<protein>
    <submittedName>
        <fullName evidence="2">Uncharacterized protein</fullName>
    </submittedName>
</protein>
<dbReference type="EMBL" id="JAIXMP010000038">
    <property type="protein sequence ID" value="KAI9248576.1"/>
    <property type="molecule type" value="Genomic_DNA"/>
</dbReference>
<evidence type="ECO:0000313" key="3">
    <source>
        <dbReference type="Proteomes" id="UP001209540"/>
    </source>
</evidence>
<organism evidence="2 3">
    <name type="scientific">Phascolomyces articulosus</name>
    <dbReference type="NCBI Taxonomy" id="60185"/>
    <lineage>
        <taxon>Eukaryota</taxon>
        <taxon>Fungi</taxon>
        <taxon>Fungi incertae sedis</taxon>
        <taxon>Mucoromycota</taxon>
        <taxon>Mucoromycotina</taxon>
        <taxon>Mucoromycetes</taxon>
        <taxon>Mucorales</taxon>
        <taxon>Lichtheimiaceae</taxon>
        <taxon>Phascolomyces</taxon>
    </lineage>
</organism>